<dbReference type="InterPro" id="IPR005162">
    <property type="entry name" value="Retrotrans_gag_dom"/>
</dbReference>
<feature type="compositionally biased region" description="Basic and acidic residues" evidence="1">
    <location>
        <begin position="395"/>
        <end position="407"/>
    </location>
</feature>
<feature type="transmembrane region" description="Helical" evidence="2">
    <location>
        <begin position="120"/>
        <end position="140"/>
    </location>
</feature>
<feature type="domain" description="Retrotransposon gag" evidence="4">
    <location>
        <begin position="950"/>
        <end position="1041"/>
    </location>
</feature>
<keyword evidence="2" id="KW-0472">Membrane</keyword>
<protein>
    <recommendedName>
        <fullName evidence="4">Retrotransposon gag domain-containing protein</fullName>
    </recommendedName>
</protein>
<feature type="region of interest" description="Disordered" evidence="1">
    <location>
        <begin position="798"/>
        <end position="909"/>
    </location>
</feature>
<reference evidence="6" key="1">
    <citation type="journal article" date="2012" name="Science">
        <title>The Paleozoic origin of enzymatic lignin decomposition reconstructed from 31 fungal genomes.</title>
        <authorList>
            <person name="Floudas D."/>
            <person name="Binder M."/>
            <person name="Riley R."/>
            <person name="Barry K."/>
            <person name="Blanchette R.A."/>
            <person name="Henrissat B."/>
            <person name="Martinez A.T."/>
            <person name="Otillar R."/>
            <person name="Spatafora J.W."/>
            <person name="Yadav J.S."/>
            <person name="Aerts A."/>
            <person name="Benoit I."/>
            <person name="Boyd A."/>
            <person name="Carlson A."/>
            <person name="Copeland A."/>
            <person name="Coutinho P.M."/>
            <person name="de Vries R.P."/>
            <person name="Ferreira P."/>
            <person name="Findley K."/>
            <person name="Foster B."/>
            <person name="Gaskell J."/>
            <person name="Glotzer D."/>
            <person name="Gorecki P."/>
            <person name="Heitman J."/>
            <person name="Hesse C."/>
            <person name="Hori C."/>
            <person name="Igarashi K."/>
            <person name="Jurgens J.A."/>
            <person name="Kallen N."/>
            <person name="Kersten P."/>
            <person name="Kohler A."/>
            <person name="Kuees U."/>
            <person name="Kumar T.K.A."/>
            <person name="Kuo A."/>
            <person name="LaButti K."/>
            <person name="Larrondo L.F."/>
            <person name="Lindquist E."/>
            <person name="Ling A."/>
            <person name="Lombard V."/>
            <person name="Lucas S."/>
            <person name="Lundell T."/>
            <person name="Martin R."/>
            <person name="McLaughlin D.J."/>
            <person name="Morgenstern I."/>
            <person name="Morin E."/>
            <person name="Murat C."/>
            <person name="Nagy L.G."/>
            <person name="Nolan M."/>
            <person name="Ohm R.A."/>
            <person name="Patyshakuliyeva A."/>
            <person name="Rokas A."/>
            <person name="Ruiz-Duenas F.J."/>
            <person name="Sabat G."/>
            <person name="Salamov A."/>
            <person name="Samejima M."/>
            <person name="Schmutz J."/>
            <person name="Slot J.C."/>
            <person name="St John F."/>
            <person name="Stenlid J."/>
            <person name="Sun H."/>
            <person name="Sun S."/>
            <person name="Syed K."/>
            <person name="Tsang A."/>
            <person name="Wiebenga A."/>
            <person name="Young D."/>
            <person name="Pisabarro A."/>
            <person name="Eastwood D.C."/>
            <person name="Martin F."/>
            <person name="Cullen D."/>
            <person name="Grigoriev I.V."/>
            <person name="Hibbett D.S."/>
        </authorList>
    </citation>
    <scope>NUCLEOTIDE SEQUENCE [LARGE SCALE GENOMIC DNA]</scope>
    <source>
        <strain evidence="6">TFB10046</strain>
    </source>
</reference>
<feature type="compositionally biased region" description="Basic and acidic residues" evidence="1">
    <location>
        <begin position="700"/>
        <end position="717"/>
    </location>
</feature>
<proteinExistence type="predicted"/>
<feature type="compositionally biased region" description="Low complexity" evidence="1">
    <location>
        <begin position="166"/>
        <end position="186"/>
    </location>
</feature>
<feature type="transmembrane region" description="Helical" evidence="2">
    <location>
        <begin position="62"/>
        <end position="77"/>
    </location>
</feature>
<dbReference type="EMBL" id="JH687830">
    <property type="protein sequence ID" value="EJD38122.1"/>
    <property type="molecule type" value="Genomic_DNA"/>
</dbReference>
<dbReference type="KEGG" id="adl:AURDEDRAFT_172880"/>
<evidence type="ECO:0000313" key="5">
    <source>
        <dbReference type="EMBL" id="EJD38122.1"/>
    </source>
</evidence>
<dbReference type="Proteomes" id="UP000006514">
    <property type="component" value="Unassembled WGS sequence"/>
</dbReference>
<accession>J0LIG8</accession>
<feature type="region of interest" description="Disordered" evidence="1">
    <location>
        <begin position="229"/>
        <end position="448"/>
    </location>
</feature>
<feature type="compositionally biased region" description="Pro residues" evidence="1">
    <location>
        <begin position="814"/>
        <end position="825"/>
    </location>
</feature>
<feature type="transmembrane region" description="Helical" evidence="2">
    <location>
        <begin position="89"/>
        <end position="108"/>
    </location>
</feature>
<feature type="signal peptide" evidence="3">
    <location>
        <begin position="1"/>
        <end position="21"/>
    </location>
</feature>
<keyword evidence="2" id="KW-1133">Transmembrane helix</keyword>
<evidence type="ECO:0000259" key="4">
    <source>
        <dbReference type="Pfam" id="PF03732"/>
    </source>
</evidence>
<dbReference type="eggNOG" id="ENOG502QRH7">
    <property type="taxonomic scope" value="Eukaryota"/>
</dbReference>
<feature type="compositionally biased region" description="Polar residues" evidence="1">
    <location>
        <begin position="893"/>
        <end position="903"/>
    </location>
</feature>
<gene>
    <name evidence="5" type="ORF">AURDEDRAFT_172880</name>
</gene>
<organism evidence="5 6">
    <name type="scientific">Auricularia subglabra (strain TFB-10046 / SS5)</name>
    <name type="common">White-rot fungus</name>
    <name type="synonym">Auricularia delicata (strain TFB10046)</name>
    <dbReference type="NCBI Taxonomy" id="717982"/>
    <lineage>
        <taxon>Eukaryota</taxon>
        <taxon>Fungi</taxon>
        <taxon>Dikarya</taxon>
        <taxon>Basidiomycota</taxon>
        <taxon>Agaricomycotina</taxon>
        <taxon>Agaricomycetes</taxon>
        <taxon>Auriculariales</taxon>
        <taxon>Auriculariaceae</taxon>
        <taxon>Auricularia</taxon>
    </lineage>
</organism>
<dbReference type="OrthoDB" id="2589454at2759"/>
<dbReference type="Pfam" id="PF03732">
    <property type="entry name" value="Retrotrans_gag"/>
    <property type="match status" value="1"/>
</dbReference>
<feature type="compositionally biased region" description="Low complexity" evidence="1">
    <location>
        <begin position="427"/>
        <end position="438"/>
    </location>
</feature>
<evidence type="ECO:0000256" key="2">
    <source>
        <dbReference type="SAM" id="Phobius"/>
    </source>
</evidence>
<evidence type="ECO:0000313" key="6">
    <source>
        <dbReference type="Proteomes" id="UP000006514"/>
    </source>
</evidence>
<feature type="region of interest" description="Disordered" evidence="1">
    <location>
        <begin position="159"/>
        <end position="203"/>
    </location>
</feature>
<evidence type="ECO:0000256" key="1">
    <source>
        <dbReference type="SAM" id="MobiDB-lite"/>
    </source>
</evidence>
<feature type="compositionally biased region" description="Pro residues" evidence="1">
    <location>
        <begin position="857"/>
        <end position="875"/>
    </location>
</feature>
<name>J0LIG8_AURST</name>
<feature type="region of interest" description="Disordered" evidence="1">
    <location>
        <begin position="690"/>
        <end position="763"/>
    </location>
</feature>
<sequence length="1299" mass="141947">MATRLMFNVIYSLIFPSTSTAQGRAVHVVETVKAPNHVLLTKILLAALMVWLKVAENIAKSQLFYVFIVAMAALYFYDHALTLSAEIALVWANSLFAGVVIADVILILRTWALWDTSRTVLIFLSVLLCAITAADCYLVADHLPTITLMSQRLSPGIPASGEPQFPAQQEGPAPIGQAAAAHAPVPETDPRSLSPRPTTAPSVLEPVFSTPIVTTRAGVYKKTTYIPKPRGKKLRVPESSASESEAVPGAFPAPQEPPVAPQSGETLLEHEAGQETSPPLGGDGHVTPPLAPSTGHMTPPLAPDTDPAHPSEPHQPVETPPGWASFAQSRETDEPLLDSPRSFRQSTPVTHTVFATPLVASPRQNTPIPSPKRGPESPLPTASPRDEEDPESDETQARESPTADEHAPPPPPPPDDPWAKYNEKIAQAKNAARQAAEAHSQSTPGRNPYIDKVLGNIASSSLDAYDLFGATMNHHCQFLRELAGALRDEINGQTEQNTVDVLNEIMTIYNALVGENSHERLATFEQVTTVISLLSHADTGFLSRLDAVQKMLDKIIEKQDATLTFLSQFEQKTSFVTETMRQDLLKKLDAVSQLSDKKTEIGLGSLEKRLDMTFDEIERAQNARFTQLLSSLDASANSRTQMLFDAIVREVKVLKHDPITISHTQDPSTNEILNRLSVIEESISLRNGRECPCLYGGQNKPRESPDDDRRDRHDQPPHMHPGAFDRTLGHQKPEPRSFFIDPLHSTTPPWPPASATSSVPPPAAPAPMPVPRVHFSTPPGASFPARFPMFVPTTLETVPEADRPPSVPLASAPPRVPQQDPPVVPAPALGATPAPPFFQFGAPSTTPAPGYLGAAPPFLPPGYPDGAPPPPPPSGPALGAPRPDDPARGSQGLGWSTGSQGPTGQVYPKVRDLPKFSAKKGEDVDVWIAKLTAIYQQMRVPFDHLLANLPMLLAGEARDWITTLAPETRATYLTWDQWSDVMRMEFREANYIAKKGQELRQCVWKQGESFSNYFYARTRLQRVVMPSASQEDCIQDLLSGLPAEFHPHLKSGMVAEGARTLTTFRRVLIDLEPSLNKKPTYPPRERFEPRRNSSSAPRQRFSSTQDTRQCAADFSVGLQALYPGFCDDGKTGAYVAEPQDEEPDVEDPTEMLTLLNQPGAASAELDGPSHVAERNATASRNDANLEQDLSAMHYADKSPAFVPIEFDGYSRGVSGETTITHYVTLTLVVEDKMGERVILGNDFIMYYEKYKLMSELNATLPALCARPNASRFDRFTLPALGLSSQDALRLKGIILTLYR</sequence>
<feature type="region of interest" description="Disordered" evidence="1">
    <location>
        <begin position="1075"/>
        <end position="1106"/>
    </location>
</feature>
<keyword evidence="2" id="KW-0812">Transmembrane</keyword>
<keyword evidence="3" id="KW-0732">Signal</keyword>
<feature type="chain" id="PRO_5003735797" description="Retrotransposon gag domain-containing protein" evidence="3">
    <location>
        <begin position="22"/>
        <end position="1299"/>
    </location>
</feature>
<dbReference type="PANTHER" id="PTHR33194">
    <property type="entry name" value="ZINC KNUCKLE DOMAINCONTAINING PROTEIN"/>
    <property type="match status" value="1"/>
</dbReference>
<dbReference type="PANTHER" id="PTHR33194:SF4">
    <property type="entry name" value="CCHC-TYPE DOMAIN-CONTAINING PROTEIN"/>
    <property type="match status" value="1"/>
</dbReference>
<keyword evidence="6" id="KW-1185">Reference proteome</keyword>
<evidence type="ECO:0000256" key="3">
    <source>
        <dbReference type="SAM" id="SignalP"/>
    </source>
</evidence>
<feature type="compositionally biased region" description="Polar residues" evidence="1">
    <location>
        <begin position="1092"/>
        <end position="1106"/>
    </location>
</feature>
<feature type="compositionally biased region" description="Low complexity" evidence="1">
    <location>
        <begin position="847"/>
        <end position="856"/>
    </location>
</feature>
<dbReference type="InParanoid" id="J0LIG8"/>